<keyword evidence="7" id="KW-1185">Reference proteome</keyword>
<keyword evidence="3" id="KW-0812">Transmembrane</keyword>
<feature type="transmembrane region" description="Helical" evidence="3">
    <location>
        <begin position="707"/>
        <end position="728"/>
    </location>
</feature>
<feature type="domain" description="VWFC" evidence="4">
    <location>
        <begin position="420"/>
        <end position="478"/>
    </location>
</feature>
<dbReference type="SUPFAM" id="SSF57262">
    <property type="entry name" value="Leech antihemostatic proteins"/>
    <property type="match status" value="1"/>
</dbReference>
<dbReference type="EMBL" id="KK852854">
    <property type="protein sequence ID" value="KDR14990.1"/>
    <property type="molecule type" value="Genomic_DNA"/>
</dbReference>
<reference evidence="6 7" key="1">
    <citation type="journal article" date="2014" name="Nat. Commun.">
        <title>Molecular traces of alternative social organization in a termite genome.</title>
        <authorList>
            <person name="Terrapon N."/>
            <person name="Li C."/>
            <person name="Robertson H.M."/>
            <person name="Ji L."/>
            <person name="Meng X."/>
            <person name="Booth W."/>
            <person name="Chen Z."/>
            <person name="Childers C.P."/>
            <person name="Glastad K.M."/>
            <person name="Gokhale K."/>
            <person name="Gowin J."/>
            <person name="Gronenberg W."/>
            <person name="Hermansen R.A."/>
            <person name="Hu H."/>
            <person name="Hunt B.G."/>
            <person name="Huylmans A.K."/>
            <person name="Khalil S.M."/>
            <person name="Mitchell R.D."/>
            <person name="Munoz-Torres M.C."/>
            <person name="Mustard J.A."/>
            <person name="Pan H."/>
            <person name="Reese J.T."/>
            <person name="Scharf M.E."/>
            <person name="Sun F."/>
            <person name="Vogel H."/>
            <person name="Xiao J."/>
            <person name="Yang W."/>
            <person name="Yang Z."/>
            <person name="Yang Z."/>
            <person name="Zhou J."/>
            <person name="Zhu J."/>
            <person name="Brent C.S."/>
            <person name="Elsik C.G."/>
            <person name="Goodisman M.A."/>
            <person name="Liberles D.A."/>
            <person name="Roe R.M."/>
            <person name="Vargo E.L."/>
            <person name="Vilcinskas A."/>
            <person name="Wang J."/>
            <person name="Bornberg-Bauer E."/>
            <person name="Korb J."/>
            <person name="Zhang G."/>
            <person name="Liebig J."/>
        </authorList>
    </citation>
    <scope>NUCLEOTIDE SEQUENCE [LARGE SCALE GENOMIC DNA]</scope>
    <source>
        <tissue evidence="6">Whole organism</tissue>
    </source>
</reference>
<dbReference type="SUPFAM" id="SSF57603">
    <property type="entry name" value="FnI-like domain"/>
    <property type="match status" value="6"/>
</dbReference>
<feature type="domain" description="Antistasin-like" evidence="5">
    <location>
        <begin position="316"/>
        <end position="341"/>
    </location>
</feature>
<evidence type="ECO:0000259" key="5">
    <source>
        <dbReference type="PROSITE" id="PS51252"/>
    </source>
</evidence>
<dbReference type="InParanoid" id="A0A067QXM1"/>
<evidence type="ECO:0000313" key="7">
    <source>
        <dbReference type="Proteomes" id="UP000027135"/>
    </source>
</evidence>
<dbReference type="Pfam" id="PF23334">
    <property type="entry name" value="VWC2L_2nd"/>
    <property type="match status" value="3"/>
</dbReference>
<feature type="domain" description="VWFC" evidence="4">
    <location>
        <begin position="573"/>
        <end position="618"/>
    </location>
</feature>
<keyword evidence="1" id="KW-0732">Signal</keyword>
<keyword evidence="2" id="KW-0677">Repeat</keyword>
<feature type="domain" description="VWFC" evidence="4">
    <location>
        <begin position="222"/>
        <end position="279"/>
    </location>
</feature>
<dbReference type="AlphaFoldDB" id="A0A067QXM1"/>
<dbReference type="PANTHER" id="PTHR46439">
    <property type="entry name" value="CYSTEINE-RICH MOTOR NEURON 1 PROTEIN"/>
    <property type="match status" value="1"/>
</dbReference>
<dbReference type="Proteomes" id="UP000027135">
    <property type="component" value="Unassembled WGS sequence"/>
</dbReference>
<proteinExistence type="predicted"/>
<evidence type="ECO:0000256" key="3">
    <source>
        <dbReference type="SAM" id="Phobius"/>
    </source>
</evidence>
<feature type="domain" description="Antistasin-like" evidence="5">
    <location>
        <begin position="374"/>
        <end position="400"/>
    </location>
</feature>
<dbReference type="PANTHER" id="PTHR46439:SF1">
    <property type="entry name" value="CYSTEINE-RICH MOTOR NEURON 1 PROTEIN"/>
    <property type="match status" value="1"/>
</dbReference>
<dbReference type="GO" id="GO:0004867">
    <property type="term" value="F:serine-type endopeptidase inhibitor activity"/>
    <property type="evidence" value="ECO:0007669"/>
    <property type="project" value="InterPro"/>
</dbReference>
<gene>
    <name evidence="6" type="ORF">L798_10681</name>
</gene>
<organism evidence="6 7">
    <name type="scientific">Zootermopsis nevadensis</name>
    <name type="common">Dampwood termite</name>
    <dbReference type="NCBI Taxonomy" id="136037"/>
    <lineage>
        <taxon>Eukaryota</taxon>
        <taxon>Metazoa</taxon>
        <taxon>Ecdysozoa</taxon>
        <taxon>Arthropoda</taxon>
        <taxon>Hexapoda</taxon>
        <taxon>Insecta</taxon>
        <taxon>Pterygota</taxon>
        <taxon>Neoptera</taxon>
        <taxon>Polyneoptera</taxon>
        <taxon>Dictyoptera</taxon>
        <taxon>Blattodea</taxon>
        <taxon>Blattoidea</taxon>
        <taxon>Termitoidae</taxon>
        <taxon>Termopsidae</taxon>
        <taxon>Zootermopsis</taxon>
    </lineage>
</organism>
<dbReference type="SMART" id="SM00214">
    <property type="entry name" value="VWC"/>
    <property type="match status" value="6"/>
</dbReference>
<feature type="domain" description="VWFC" evidence="4">
    <location>
        <begin position="494"/>
        <end position="552"/>
    </location>
</feature>
<feature type="domain" description="Antistasin-like" evidence="5">
    <location>
        <begin position="290"/>
        <end position="316"/>
    </location>
</feature>
<dbReference type="Gene3D" id="2.10.22.10">
    <property type="entry name" value="Antistasin, domain 1"/>
    <property type="match status" value="3"/>
</dbReference>
<dbReference type="PROSITE" id="PS50184">
    <property type="entry name" value="VWFC_2"/>
    <property type="match status" value="6"/>
</dbReference>
<dbReference type="InterPro" id="IPR011061">
    <property type="entry name" value="Hirudin/antistatin"/>
</dbReference>
<accession>A0A067QXM1</accession>
<dbReference type="OMA" id="DENDIAH"/>
<feature type="domain" description="VWFC" evidence="4">
    <location>
        <begin position="624"/>
        <end position="680"/>
    </location>
</feature>
<dbReference type="PROSITE" id="PS01208">
    <property type="entry name" value="VWFC_1"/>
    <property type="match status" value="3"/>
</dbReference>
<dbReference type="InterPro" id="IPR004094">
    <property type="entry name" value="Antistasin-like"/>
</dbReference>
<dbReference type="eggNOG" id="KOG1216">
    <property type="taxonomic scope" value="Eukaryota"/>
</dbReference>
<feature type="domain" description="Antistasin-like" evidence="5">
    <location>
        <begin position="345"/>
        <end position="371"/>
    </location>
</feature>
<sequence length="789" mass="86185">MDDEALCPPDSAPSDPSVPGNRCQCAPARCVQPLCRFGATRVLLRTGTTTPGDCCDVYECVQPKDKNCSEVICPDEGVDCPTDSYRLPNLRAPGDCCSHPQGCECLPGPCPEPDCSDGEHARVVRQGNQKPGTCCPLYKCVEHELNDTCVFDGDVWKNGSTWWKNECTQCSCNNGLSFCAERTSQCPELPSSCRVTQVPQGKCCPVCVEADPVAENSLILSGGCVSSTGELHQNGEDWQEDPCTTCTCVAGAKKCQAHMCVLRCDHPRYVPDECCPLCDATSVVTIPPHCPALNNCSLRCLHGFVRDNNGCYSCRCQADECVLECPNGYLQDSHGNKLCECSAECPALSDCHKNCSHGFRLNKAGCEVCKCKECRPLMDCNKNCVHGLRTNDRGCPICKCKASSEHIPEVTTSNHIITETSCISAGELHHDDGEVWFDGCRQCYCHGGVEMCNLITCPVPACKQPVLNVSRDCCPRCPDTGYNEHKPKKLQQAMVCHSVDGVYRVEGETWPLDACTQCLCHLGRVLCKTHHCPPAPCLKPVYQAGQCCPMCADFAPVSSPGHAKSCNAHHLHGTAWMEDSCRSCACVNGHVSCFTQQCTNITCSRPVLAKNQCCPICLDRSSPKTCSVGNVTYHEGENWHEDACTRCQCSSGQKMCTQKVCSVSCINPVKKPGKCCPVCTEADSTRNHGDSVPSSEVAPLGFFTESVYITIILVLVCVIICFAFYFGYQYCCHRQQLKLDSTPKSCPNPAYHGYVHRDSCAPPQYTSGDCHRSNVDPYQYEYVPAYDCQ</sequence>
<dbReference type="GO" id="GO:0005886">
    <property type="term" value="C:plasma membrane"/>
    <property type="evidence" value="ECO:0007669"/>
    <property type="project" value="TreeGrafter"/>
</dbReference>
<name>A0A067QXM1_ZOONE</name>
<protein>
    <submittedName>
        <fullName evidence="6">Cysteine-rich motor neuron 1 protein</fullName>
    </submittedName>
</protein>
<dbReference type="PROSITE" id="PS51252">
    <property type="entry name" value="ANTISTASIN"/>
    <property type="match status" value="4"/>
</dbReference>
<dbReference type="Pfam" id="PF02822">
    <property type="entry name" value="Antistasin"/>
    <property type="match status" value="3"/>
</dbReference>
<feature type="domain" description="VWFC" evidence="4">
    <location>
        <begin position="147"/>
        <end position="208"/>
    </location>
</feature>
<keyword evidence="3" id="KW-0472">Membrane</keyword>
<evidence type="ECO:0000256" key="1">
    <source>
        <dbReference type="ARBA" id="ARBA00022729"/>
    </source>
</evidence>
<dbReference type="Gene3D" id="6.20.200.20">
    <property type="match status" value="5"/>
</dbReference>
<dbReference type="Pfam" id="PF00093">
    <property type="entry name" value="VWC"/>
    <property type="match status" value="2"/>
</dbReference>
<dbReference type="InterPro" id="IPR001007">
    <property type="entry name" value="VWF_dom"/>
</dbReference>
<evidence type="ECO:0000256" key="2">
    <source>
        <dbReference type="ARBA" id="ARBA00022737"/>
    </source>
</evidence>
<dbReference type="InterPro" id="IPR052624">
    <property type="entry name" value="CRIM1"/>
</dbReference>
<keyword evidence="3" id="KW-1133">Transmembrane helix</keyword>
<evidence type="ECO:0000313" key="6">
    <source>
        <dbReference type="EMBL" id="KDR14990.1"/>
    </source>
</evidence>
<dbReference type="Gene3D" id="2.10.70.10">
    <property type="entry name" value="Complement Module, domain 1"/>
    <property type="match status" value="1"/>
</dbReference>
<dbReference type="STRING" id="136037.A0A067QXM1"/>
<evidence type="ECO:0000259" key="4">
    <source>
        <dbReference type="PROSITE" id="PS50184"/>
    </source>
</evidence>